<dbReference type="InterPro" id="IPR042178">
    <property type="entry name" value="Serpin_sf_1"/>
</dbReference>
<dbReference type="FunFam" id="2.30.39.10:FF:000035">
    <property type="entry name" value="Serine protease inhibitor (serpin) 16"/>
    <property type="match status" value="1"/>
</dbReference>
<evidence type="ECO:0000256" key="1">
    <source>
        <dbReference type="ARBA" id="ARBA00004613"/>
    </source>
</evidence>
<keyword evidence="5 13" id="KW-0732">Signal</keyword>
<evidence type="ECO:0000256" key="5">
    <source>
        <dbReference type="ARBA" id="ARBA00022729"/>
    </source>
</evidence>
<dbReference type="PROSITE" id="PS00284">
    <property type="entry name" value="SERPIN"/>
    <property type="match status" value="1"/>
</dbReference>
<dbReference type="GO" id="GO:0010757">
    <property type="term" value="P:negative regulation of plasminogen activation"/>
    <property type="evidence" value="ECO:0007669"/>
    <property type="project" value="TreeGrafter"/>
</dbReference>
<dbReference type="InterPro" id="IPR023796">
    <property type="entry name" value="Serpin_dom"/>
</dbReference>
<dbReference type="InterPro" id="IPR042185">
    <property type="entry name" value="Serpin_sf_2"/>
</dbReference>
<dbReference type="InterPro" id="IPR000215">
    <property type="entry name" value="Serpin_fam"/>
</dbReference>
<dbReference type="GO" id="GO:0044706">
    <property type="term" value="P:multi-multicellular organism process"/>
    <property type="evidence" value="ECO:0007669"/>
    <property type="project" value="UniProtKB-ARBA"/>
</dbReference>
<evidence type="ECO:0000313" key="15">
    <source>
        <dbReference type="EMBL" id="CAI5791658.1"/>
    </source>
</evidence>
<dbReference type="FunFam" id="2.30.39.10:FF:000006">
    <property type="entry name" value="Plasminogen activator inhibitor 1"/>
    <property type="match status" value="1"/>
</dbReference>
<evidence type="ECO:0000256" key="13">
    <source>
        <dbReference type="SAM" id="SignalP"/>
    </source>
</evidence>
<dbReference type="CDD" id="cd02051">
    <property type="entry name" value="serpinE1_PAI-1"/>
    <property type="match status" value="1"/>
</dbReference>
<keyword evidence="7" id="KW-0325">Glycoprotein</keyword>
<dbReference type="PANTHER" id="PTHR11461">
    <property type="entry name" value="SERINE PROTEASE INHIBITOR, SERPIN"/>
    <property type="match status" value="1"/>
</dbReference>
<evidence type="ECO:0000256" key="9">
    <source>
        <dbReference type="ARBA" id="ARBA00041825"/>
    </source>
</evidence>
<keyword evidence="3" id="KW-0964">Secreted</keyword>
<reference evidence="15" key="1">
    <citation type="submission" date="2022-12" db="EMBL/GenBank/DDBJ databases">
        <authorList>
            <person name="Alioto T."/>
            <person name="Alioto T."/>
            <person name="Gomez Garrido J."/>
        </authorList>
    </citation>
    <scope>NUCLEOTIDE SEQUENCE</scope>
</reference>
<evidence type="ECO:0000256" key="6">
    <source>
        <dbReference type="ARBA" id="ARBA00022900"/>
    </source>
</evidence>
<dbReference type="InterPro" id="IPR036186">
    <property type="entry name" value="Serpin_sf"/>
</dbReference>
<dbReference type="FunFam" id="3.30.497.10:FF:000006">
    <property type="entry name" value="Plasminogen activator inhibitor 1"/>
    <property type="match status" value="1"/>
</dbReference>
<dbReference type="Proteomes" id="UP001178461">
    <property type="component" value="Chromosome 13"/>
</dbReference>
<gene>
    <name evidence="15" type="ORF">PODLI_1B015248</name>
</gene>
<feature type="signal peptide" evidence="13">
    <location>
        <begin position="1"/>
        <end position="37"/>
    </location>
</feature>
<evidence type="ECO:0000256" key="11">
    <source>
        <dbReference type="ARBA" id="ARBA00066062"/>
    </source>
</evidence>
<dbReference type="SMART" id="SM00093">
    <property type="entry name" value="SERPIN"/>
    <property type="match status" value="1"/>
</dbReference>
<dbReference type="GO" id="GO:0004867">
    <property type="term" value="F:serine-type endopeptidase inhibitor activity"/>
    <property type="evidence" value="ECO:0007669"/>
    <property type="project" value="UniProtKB-KW"/>
</dbReference>
<evidence type="ECO:0000259" key="14">
    <source>
        <dbReference type="SMART" id="SM00093"/>
    </source>
</evidence>
<evidence type="ECO:0000256" key="2">
    <source>
        <dbReference type="ARBA" id="ARBA00009500"/>
    </source>
</evidence>
<keyword evidence="16" id="KW-1185">Reference proteome</keyword>
<dbReference type="Gene3D" id="2.30.39.10">
    <property type="entry name" value="Alpha-1-antitrypsin, domain 1"/>
    <property type="match status" value="1"/>
</dbReference>
<dbReference type="GO" id="GO:0005615">
    <property type="term" value="C:extracellular space"/>
    <property type="evidence" value="ECO:0007669"/>
    <property type="project" value="InterPro"/>
</dbReference>
<keyword evidence="4" id="KW-0646">Protease inhibitor</keyword>
<proteinExistence type="inferred from homology"/>
<evidence type="ECO:0000256" key="4">
    <source>
        <dbReference type="ARBA" id="ARBA00022690"/>
    </source>
</evidence>
<dbReference type="AlphaFoldDB" id="A0AA35L991"/>
<feature type="non-terminal residue" evidence="15">
    <location>
        <position position="1"/>
    </location>
</feature>
<protein>
    <recommendedName>
        <fullName evidence="8">Plasminogen activator inhibitor 1</fullName>
    </recommendedName>
    <alternativeName>
        <fullName evidence="9">Endothelial plasminogen activator inhibitor</fullName>
    </alternativeName>
    <alternativeName>
        <fullName evidence="10">Serpin E1</fullName>
    </alternativeName>
</protein>
<comment type="similarity">
    <text evidence="2 12">Belongs to the serpin family.</text>
</comment>
<accession>A0AA35L991</accession>
<dbReference type="Gene3D" id="3.30.497.10">
    <property type="entry name" value="Antithrombin, subunit I, domain 2"/>
    <property type="match status" value="1"/>
</dbReference>
<dbReference type="GO" id="GO:0030195">
    <property type="term" value="P:negative regulation of blood coagulation"/>
    <property type="evidence" value="ECO:0007669"/>
    <property type="project" value="UniProtKB-ARBA"/>
</dbReference>
<evidence type="ECO:0000256" key="10">
    <source>
        <dbReference type="ARBA" id="ARBA00043166"/>
    </source>
</evidence>
<dbReference type="EMBL" id="OX395138">
    <property type="protein sequence ID" value="CAI5791658.1"/>
    <property type="molecule type" value="Genomic_DNA"/>
</dbReference>
<name>A0AA35L991_9SAUR</name>
<sequence>QREKTSRMPQPSSTTPGASRSLAWAVTLAGLVALSWASPAPLARPGVSRVASLSTDFGVRVFREVAAASGERNVAFSPYGVASVLAMLQMAAAGETRRQIQDSMAFSLDEWGIPRALRWLQKALTDPRNKDVVDTADALFVQRDLELSPGFMPHFHRVFRQTVKQVNFTESEEARRIINSWVQDHTKGMIQDFLPEGTLDHMTRLVLVNAIHFKGLWNLPFPEAATRERLFHKLDGSTLSVPMMEQTAKCNYGEFSSPTGVEYDVIELPYQGETLSMLIAAPFELDTPLSALTNIMDSQLVAEWKRNMTEVTRLLVLPKFSLESEADLRGPLETLGMKDMFDARKANFSSLSDQESLFVAQALQKVKIDVNESGTEASSATAVIIYARMAPLEIVMDRPFLFLVRHNPTGTILFMGQVMEP</sequence>
<dbReference type="GO" id="GO:0033363">
    <property type="term" value="P:secretory granule organization"/>
    <property type="evidence" value="ECO:0007669"/>
    <property type="project" value="UniProtKB-ARBA"/>
</dbReference>
<evidence type="ECO:0000256" key="7">
    <source>
        <dbReference type="ARBA" id="ARBA00023180"/>
    </source>
</evidence>
<evidence type="ECO:0000256" key="12">
    <source>
        <dbReference type="RuleBase" id="RU000411"/>
    </source>
</evidence>
<dbReference type="Pfam" id="PF00079">
    <property type="entry name" value="Serpin"/>
    <property type="match status" value="1"/>
</dbReference>
<dbReference type="GO" id="GO:0061044">
    <property type="term" value="P:negative regulation of vascular wound healing"/>
    <property type="evidence" value="ECO:0007669"/>
    <property type="project" value="TreeGrafter"/>
</dbReference>
<dbReference type="InterPro" id="IPR023795">
    <property type="entry name" value="Serpin_CS"/>
</dbReference>
<evidence type="ECO:0000313" key="16">
    <source>
        <dbReference type="Proteomes" id="UP001178461"/>
    </source>
</evidence>
<keyword evidence="6" id="KW-0722">Serine protease inhibitor</keyword>
<evidence type="ECO:0000256" key="8">
    <source>
        <dbReference type="ARBA" id="ARBA00040523"/>
    </source>
</evidence>
<evidence type="ECO:0000256" key="3">
    <source>
        <dbReference type="ARBA" id="ARBA00022525"/>
    </source>
</evidence>
<dbReference type="PANTHER" id="PTHR11461:SF49">
    <property type="entry name" value="PLASMINOGEN ACTIVATOR INHIBITOR 1"/>
    <property type="match status" value="1"/>
</dbReference>
<organism evidence="15 16">
    <name type="scientific">Podarcis lilfordi</name>
    <name type="common">Lilford's wall lizard</name>
    <dbReference type="NCBI Taxonomy" id="74358"/>
    <lineage>
        <taxon>Eukaryota</taxon>
        <taxon>Metazoa</taxon>
        <taxon>Chordata</taxon>
        <taxon>Craniata</taxon>
        <taxon>Vertebrata</taxon>
        <taxon>Euteleostomi</taxon>
        <taxon>Lepidosauria</taxon>
        <taxon>Squamata</taxon>
        <taxon>Bifurcata</taxon>
        <taxon>Unidentata</taxon>
        <taxon>Episquamata</taxon>
        <taxon>Laterata</taxon>
        <taxon>Lacertibaenia</taxon>
        <taxon>Lacertidae</taxon>
        <taxon>Podarcis</taxon>
    </lineage>
</organism>
<feature type="domain" description="Serpin" evidence="14">
    <location>
        <begin position="59"/>
        <end position="421"/>
    </location>
</feature>
<comment type="subunit">
    <text evidence="11">Forms a heterodimer with TMPRSS7. Interacts with VTN. Binds LRP1B; binding is followed by internalization and degradation. Interacts with PPP1CB. In complex with PLAU/uPA, interacts with PLAUR/uPAR. Interacts with SORL1 and LRP1, either alone or in complex with PLAU; these interactions are abolished in the presence of LRPAP1/RAP. The ternary complex composed of PLAUR-PLAU-PAI1 also interacts with SORL1. Interacts with PLAT/tPA. Also interacts with SORL1, when complexed to PLAT/tPA.</text>
</comment>
<comment type="subcellular location">
    <subcellularLocation>
        <location evidence="1">Secreted</location>
    </subcellularLocation>
</comment>
<feature type="chain" id="PRO_5041403687" description="Plasminogen activator inhibitor 1" evidence="13">
    <location>
        <begin position="38"/>
        <end position="421"/>
    </location>
</feature>
<dbReference type="SUPFAM" id="SSF56574">
    <property type="entry name" value="Serpins"/>
    <property type="match status" value="1"/>
</dbReference>